<keyword evidence="3" id="KW-1185">Reference proteome</keyword>
<dbReference type="SUPFAM" id="SSF50382">
    <property type="entry name" value="Agglutinin"/>
    <property type="match status" value="2"/>
</dbReference>
<proteinExistence type="predicted"/>
<protein>
    <recommendedName>
        <fullName evidence="1">Agglutinin domain-containing protein</fullName>
    </recommendedName>
</protein>
<sequence length="484" mass="54950">MVYLPKFAALKSKYNNKYLCYVNEKSSTVRTFLRYSGDEILTPFTKLEFEQAQSDPSSYHIKCCYNNKYLVSASSDHHYIVAGADQKQEDKSKWTCTLFRPAYDNYHQSFQFSHVFLGSHVVLWRSTAPYGECLRAQSSDPTTDHLSDLNMVINMESLISLPKFLAFTGDNGLYLREIMRGNNNIPHLQFGSSSLDDSTIQMETFITKDGNTRIKSSHLGRFWRREHTSNYIVVDYSTNNNNNTQSIIDTLFSPTQISSNVVALRNLGNGKFVKRYNFANDLNFLFAERNEIDAFARLRMTELVRSREIFDVSFHLSDAKIYNQSVVVLATKSATNGTGEPTNVRLNIPYTHTTYRTWTSSISKKLVEVKTRIKSGVPLILDGNAISTTCKFFGEYKWGETTSKSENTNGITHELTVPAMSSIIGTLYATKGSCDIPFSYKQSDILLAGNNNQVEFSLDDGVYHGTNYYNFHYDVKIVPISTSI</sequence>
<dbReference type="PANTHER" id="PTHR39244:SF5">
    <property type="entry name" value="NATTERIN-3-LIKE"/>
    <property type="match status" value="1"/>
</dbReference>
<reference evidence="2 3" key="1">
    <citation type="journal article" date="2009" name="Nat. Genet.">
        <title>The genome of the cucumber, Cucumis sativus L.</title>
        <authorList>
            <person name="Huang S."/>
            <person name="Li R."/>
            <person name="Zhang Z."/>
            <person name="Li L."/>
            <person name="Gu X."/>
            <person name="Fan W."/>
            <person name="Lucas W.J."/>
            <person name="Wang X."/>
            <person name="Xie B."/>
            <person name="Ni P."/>
            <person name="Ren Y."/>
            <person name="Zhu H."/>
            <person name="Li J."/>
            <person name="Lin K."/>
            <person name="Jin W."/>
            <person name="Fei Z."/>
            <person name="Li G."/>
            <person name="Staub J."/>
            <person name="Kilian A."/>
            <person name="van der Vossen E.A."/>
            <person name="Wu Y."/>
            <person name="Guo J."/>
            <person name="He J."/>
            <person name="Jia Z."/>
            <person name="Ren Y."/>
            <person name="Tian G."/>
            <person name="Lu Y."/>
            <person name="Ruan J."/>
            <person name="Qian W."/>
            <person name="Wang M."/>
            <person name="Huang Q."/>
            <person name="Li B."/>
            <person name="Xuan Z."/>
            <person name="Cao J."/>
            <person name="Asan"/>
            <person name="Wu Z."/>
            <person name="Zhang J."/>
            <person name="Cai Q."/>
            <person name="Bai Y."/>
            <person name="Zhao B."/>
            <person name="Han Y."/>
            <person name="Li Y."/>
            <person name="Li X."/>
            <person name="Wang S."/>
            <person name="Shi Q."/>
            <person name="Liu S."/>
            <person name="Cho W.K."/>
            <person name="Kim J.Y."/>
            <person name="Xu Y."/>
            <person name="Heller-Uszynska K."/>
            <person name="Miao H."/>
            <person name="Cheng Z."/>
            <person name="Zhang S."/>
            <person name="Wu J."/>
            <person name="Yang Y."/>
            <person name="Kang H."/>
            <person name="Li M."/>
            <person name="Liang H."/>
            <person name="Ren X."/>
            <person name="Shi Z."/>
            <person name="Wen M."/>
            <person name="Jian M."/>
            <person name="Yang H."/>
            <person name="Zhang G."/>
            <person name="Yang Z."/>
            <person name="Chen R."/>
            <person name="Liu S."/>
            <person name="Li J."/>
            <person name="Ma L."/>
            <person name="Liu H."/>
            <person name="Zhou Y."/>
            <person name="Zhao J."/>
            <person name="Fang X."/>
            <person name="Li G."/>
            <person name="Fang L."/>
            <person name="Li Y."/>
            <person name="Liu D."/>
            <person name="Zheng H."/>
            <person name="Zhang Y."/>
            <person name="Qin N."/>
            <person name="Li Z."/>
            <person name="Yang G."/>
            <person name="Yang S."/>
            <person name="Bolund L."/>
            <person name="Kristiansen K."/>
            <person name="Zheng H."/>
            <person name="Li S."/>
            <person name="Zhang X."/>
            <person name="Yang H."/>
            <person name="Wang J."/>
            <person name="Sun R."/>
            <person name="Zhang B."/>
            <person name="Jiang S."/>
            <person name="Wang J."/>
            <person name="Du Y."/>
            <person name="Li S."/>
        </authorList>
    </citation>
    <scope>NUCLEOTIDE SEQUENCE [LARGE SCALE GENOMIC DNA]</scope>
    <source>
        <strain evidence="3">cv. 9930</strain>
    </source>
</reference>
<reference evidence="2 3" key="2">
    <citation type="journal article" date="2009" name="PLoS ONE">
        <title>An integrated genetic and cytogenetic map of the cucumber genome.</title>
        <authorList>
            <person name="Ren Y."/>
            <person name="Zhang Z."/>
            <person name="Liu J."/>
            <person name="Staub J.E."/>
            <person name="Han Y."/>
            <person name="Cheng Z."/>
            <person name="Li X."/>
            <person name="Lu J."/>
            <person name="Miao H."/>
            <person name="Kang H."/>
            <person name="Xie B."/>
            <person name="Gu X."/>
            <person name="Wang X."/>
            <person name="Du Y."/>
            <person name="Jin W."/>
            <person name="Huang S."/>
        </authorList>
    </citation>
    <scope>NUCLEOTIDE SEQUENCE [LARGE SCALE GENOMIC DNA]</scope>
    <source>
        <strain evidence="3">cv. 9930</strain>
    </source>
</reference>
<dbReference type="eggNOG" id="ENOG502QU8X">
    <property type="taxonomic scope" value="Eukaryota"/>
</dbReference>
<name>A0A0A0K956_CUCSA</name>
<dbReference type="CDD" id="cd20216">
    <property type="entry name" value="PFM_HFR-2-like"/>
    <property type="match status" value="1"/>
</dbReference>
<dbReference type="OrthoDB" id="4948898at2759"/>
<feature type="domain" description="Agglutinin" evidence="1">
    <location>
        <begin position="159"/>
        <end position="302"/>
    </location>
</feature>
<dbReference type="Gene3D" id="2.170.15.10">
    <property type="entry name" value="Proaerolysin, chain A, domain 3"/>
    <property type="match status" value="1"/>
</dbReference>
<evidence type="ECO:0000313" key="2">
    <source>
        <dbReference type="EMBL" id="KGN46300.1"/>
    </source>
</evidence>
<reference evidence="2 3" key="4">
    <citation type="journal article" date="2011" name="BMC Genomics">
        <title>RNA-Seq improves annotation of protein-coding genes in the cucumber genome.</title>
        <authorList>
            <person name="Li Z."/>
            <person name="Zhang Z."/>
            <person name="Yan P."/>
            <person name="Huang S."/>
            <person name="Fei Z."/>
            <person name="Lin K."/>
        </authorList>
    </citation>
    <scope>NUCLEOTIDE SEQUENCE [LARGE SCALE GENOMIC DNA]</scope>
    <source>
        <strain evidence="3">cv. 9930</strain>
    </source>
</reference>
<feature type="domain" description="Agglutinin" evidence="1">
    <location>
        <begin position="2"/>
        <end position="150"/>
    </location>
</feature>
<accession>A0A0A0K956</accession>
<dbReference type="InterPro" id="IPR008998">
    <property type="entry name" value="Agglutinin"/>
</dbReference>
<dbReference type="Proteomes" id="UP000029981">
    <property type="component" value="Chromosome 6"/>
</dbReference>
<evidence type="ECO:0000259" key="1">
    <source>
        <dbReference type="SMART" id="SM00791"/>
    </source>
</evidence>
<dbReference type="Gene3D" id="2.80.10.50">
    <property type="match status" value="2"/>
</dbReference>
<reference evidence="2 3" key="3">
    <citation type="journal article" date="2010" name="BMC Genomics">
        <title>Transcriptome sequencing and comparative analysis of cucumber flowers with different sex types.</title>
        <authorList>
            <person name="Guo S."/>
            <person name="Zheng Y."/>
            <person name="Joung J.G."/>
            <person name="Liu S."/>
            <person name="Zhang Z."/>
            <person name="Crasta O.R."/>
            <person name="Sobral B.W."/>
            <person name="Xu Y."/>
            <person name="Huang S."/>
            <person name="Fei Z."/>
        </authorList>
    </citation>
    <scope>NUCLEOTIDE SEQUENCE [LARGE SCALE GENOMIC DNA]</scope>
    <source>
        <strain evidence="3">cv. 9930</strain>
    </source>
</reference>
<dbReference type="InterPro" id="IPR036242">
    <property type="entry name" value="Agglutinin_dom_sf"/>
</dbReference>
<organism evidence="2 3">
    <name type="scientific">Cucumis sativus</name>
    <name type="common">Cucumber</name>
    <dbReference type="NCBI Taxonomy" id="3659"/>
    <lineage>
        <taxon>Eukaryota</taxon>
        <taxon>Viridiplantae</taxon>
        <taxon>Streptophyta</taxon>
        <taxon>Embryophyta</taxon>
        <taxon>Tracheophyta</taxon>
        <taxon>Spermatophyta</taxon>
        <taxon>Magnoliopsida</taxon>
        <taxon>eudicotyledons</taxon>
        <taxon>Gunneridae</taxon>
        <taxon>Pentapetalae</taxon>
        <taxon>rosids</taxon>
        <taxon>fabids</taxon>
        <taxon>Cucurbitales</taxon>
        <taxon>Cucurbitaceae</taxon>
        <taxon>Benincaseae</taxon>
        <taxon>Cucumis</taxon>
    </lineage>
</organism>
<gene>
    <name evidence="2" type="ORF">Csa_6G080920</name>
</gene>
<dbReference type="EMBL" id="CM002927">
    <property type="protein sequence ID" value="KGN46300.1"/>
    <property type="molecule type" value="Genomic_DNA"/>
</dbReference>
<dbReference type="KEGG" id="csv:101206536"/>
<dbReference type="AlphaFoldDB" id="A0A0A0K956"/>
<dbReference type="Pfam" id="PF07468">
    <property type="entry name" value="Agglutinin"/>
    <property type="match status" value="2"/>
</dbReference>
<dbReference type="Gramene" id="KGN46300">
    <property type="protein sequence ID" value="KGN46300"/>
    <property type="gene ID" value="Csa_6G080920"/>
</dbReference>
<dbReference type="InterPro" id="IPR053237">
    <property type="entry name" value="Natterin_C"/>
</dbReference>
<dbReference type="PANTHER" id="PTHR39244">
    <property type="entry name" value="NATTERIN-4"/>
    <property type="match status" value="1"/>
</dbReference>
<dbReference type="OMA" id="TECHEYL"/>
<dbReference type="SMART" id="SM00791">
    <property type="entry name" value="Agglutinin"/>
    <property type="match status" value="2"/>
</dbReference>
<dbReference type="SUPFAM" id="SSF56973">
    <property type="entry name" value="Aerolisin/ETX pore-forming domain"/>
    <property type="match status" value="1"/>
</dbReference>
<evidence type="ECO:0000313" key="3">
    <source>
        <dbReference type="Proteomes" id="UP000029981"/>
    </source>
</evidence>